<dbReference type="GO" id="GO:0005886">
    <property type="term" value="C:plasma membrane"/>
    <property type="evidence" value="ECO:0007669"/>
    <property type="project" value="UniProtKB-SubCell"/>
</dbReference>
<gene>
    <name evidence="8" type="ORF">I5E68_03830</name>
</gene>
<evidence type="ECO:0000256" key="5">
    <source>
        <dbReference type="ARBA" id="ARBA00022989"/>
    </source>
</evidence>
<evidence type="ECO:0000256" key="3">
    <source>
        <dbReference type="ARBA" id="ARBA00022475"/>
    </source>
</evidence>
<dbReference type="PANTHER" id="PTHR30509">
    <property type="entry name" value="P-HYDROXYBENZOIC ACID EFFLUX PUMP SUBUNIT-RELATED"/>
    <property type="match status" value="1"/>
</dbReference>
<dbReference type="PANTHER" id="PTHR30509:SF9">
    <property type="entry name" value="MULTIDRUG RESISTANCE PROTEIN MDTO"/>
    <property type="match status" value="1"/>
</dbReference>
<evidence type="ECO:0000256" key="7">
    <source>
        <dbReference type="SAM" id="Phobius"/>
    </source>
</evidence>
<accession>A0A931HAQ7</accession>
<evidence type="ECO:0000313" key="9">
    <source>
        <dbReference type="Proteomes" id="UP000617634"/>
    </source>
</evidence>
<dbReference type="EMBL" id="JADZGI010000001">
    <property type="protein sequence ID" value="MBH0112083.1"/>
    <property type="molecule type" value="Genomic_DNA"/>
</dbReference>
<dbReference type="RefSeq" id="WP_197160926.1">
    <property type="nucleotide sequence ID" value="NZ_JADZGI010000001.1"/>
</dbReference>
<name>A0A931HAQ7_9SPHN</name>
<keyword evidence="6 7" id="KW-0472">Membrane</keyword>
<dbReference type="Pfam" id="PF04632">
    <property type="entry name" value="FUSC"/>
    <property type="match status" value="1"/>
</dbReference>
<dbReference type="AlphaFoldDB" id="A0A931HAQ7"/>
<evidence type="ECO:0000313" key="8">
    <source>
        <dbReference type="EMBL" id="MBH0112083.1"/>
    </source>
</evidence>
<feature type="transmembrane region" description="Helical" evidence="7">
    <location>
        <begin position="458"/>
        <end position="479"/>
    </location>
</feature>
<dbReference type="Proteomes" id="UP000617634">
    <property type="component" value="Unassembled WGS sequence"/>
</dbReference>
<feature type="transmembrane region" description="Helical" evidence="7">
    <location>
        <begin position="56"/>
        <end position="74"/>
    </location>
</feature>
<feature type="transmembrane region" description="Helical" evidence="7">
    <location>
        <begin position="80"/>
        <end position="101"/>
    </location>
</feature>
<evidence type="ECO:0000256" key="1">
    <source>
        <dbReference type="ARBA" id="ARBA00004651"/>
    </source>
</evidence>
<proteinExistence type="predicted"/>
<dbReference type="InterPro" id="IPR006726">
    <property type="entry name" value="PHBA_efflux_AaeB/fusaric-R"/>
</dbReference>
<feature type="transmembrane region" description="Helical" evidence="7">
    <location>
        <begin position="370"/>
        <end position="392"/>
    </location>
</feature>
<evidence type="ECO:0000256" key="4">
    <source>
        <dbReference type="ARBA" id="ARBA00022692"/>
    </source>
</evidence>
<dbReference type="GO" id="GO:0022857">
    <property type="term" value="F:transmembrane transporter activity"/>
    <property type="evidence" value="ECO:0007669"/>
    <property type="project" value="InterPro"/>
</dbReference>
<keyword evidence="9" id="KW-1185">Reference proteome</keyword>
<feature type="transmembrane region" description="Helical" evidence="7">
    <location>
        <begin position="346"/>
        <end position="363"/>
    </location>
</feature>
<comment type="subcellular location">
    <subcellularLocation>
        <location evidence="1">Cell membrane</location>
        <topology evidence="1">Multi-pass membrane protein</topology>
    </subcellularLocation>
</comment>
<evidence type="ECO:0000256" key="2">
    <source>
        <dbReference type="ARBA" id="ARBA00022448"/>
    </source>
</evidence>
<organism evidence="8 9">
    <name type="scientific">Novosphingobium aureum</name>
    <dbReference type="NCBI Taxonomy" id="2792964"/>
    <lineage>
        <taxon>Bacteria</taxon>
        <taxon>Pseudomonadati</taxon>
        <taxon>Pseudomonadota</taxon>
        <taxon>Alphaproteobacteria</taxon>
        <taxon>Sphingomonadales</taxon>
        <taxon>Sphingomonadaceae</taxon>
        <taxon>Novosphingobium</taxon>
    </lineage>
</organism>
<feature type="transmembrane region" description="Helical" evidence="7">
    <location>
        <begin position="421"/>
        <end position="438"/>
    </location>
</feature>
<sequence>MISARWQACLFSAKTALAALMALWITLWVGLPMPFWAMTTAYIVSSPLSGATRSKAIYRVLGTFVGATVAVALVPVLVDWPVLLCLALALWVGATLAVSLLDRSPRAYTMMLAGYTAILVGFPAVDRPEAVFDIAAARVTEIVLGITCATLTHSLLWPRSVGETLGRRLALWCRDAREWRADILANDGSSDPRDGRRQLAQDAMDCVIMASHVPFDTSHWRDASASVQAMLRRMLLLLPALSGLADRQRALTDLGERADASPEWRALLARSHAVREAQTARLLGECDAILAHLEDRSLPSPVTRLESRRAIALHADWRLALLAGLAATLSILVCCAIWIGTGWADGGISAMMAGVFCCLFAALDNPVPMILRFGGALLAALPVACFYLFVLLPPIDGFIPLAVMLAPTLLVAGWIIPHPRLGMMGSAAMLGFANALALQESFHANLARFINANAGQVLGLLVAASVTATLRSAGVDTIIARLRVRLRRDLVALASASAPPSPVTMLGRVTDRLALITQRLGDRNEAHMETATSSLREVRVAVNIVTLQHLRTQVERKLALALARVLRDVARAYRDTGHAIAPPPARLLARIDTALRLMLGKPEHRQGLSGEILGADPAEGLAALVALRRNLFPDAPDFRSPDFHSERPA</sequence>
<feature type="transmembrane region" description="Helical" evidence="7">
    <location>
        <begin position="20"/>
        <end position="44"/>
    </location>
</feature>
<evidence type="ECO:0000256" key="6">
    <source>
        <dbReference type="ARBA" id="ARBA00023136"/>
    </source>
</evidence>
<feature type="transmembrane region" description="Helical" evidence="7">
    <location>
        <begin position="319"/>
        <end position="340"/>
    </location>
</feature>
<feature type="transmembrane region" description="Helical" evidence="7">
    <location>
        <begin position="398"/>
        <end position="416"/>
    </location>
</feature>
<comment type="caution">
    <text evidence="8">The sequence shown here is derived from an EMBL/GenBank/DDBJ whole genome shotgun (WGS) entry which is preliminary data.</text>
</comment>
<keyword evidence="5 7" id="KW-1133">Transmembrane helix</keyword>
<protein>
    <submittedName>
        <fullName evidence="8">FUSC family protein</fullName>
    </submittedName>
</protein>
<keyword evidence="4 7" id="KW-0812">Transmembrane</keyword>
<reference evidence="8" key="1">
    <citation type="submission" date="2020-11" db="EMBL/GenBank/DDBJ databases">
        <title>Novosphingobium aureum sp. nov., a marine bacterium isolated from sediment of a salt flat.</title>
        <authorList>
            <person name="Yoo Y."/>
            <person name="Kim J.-J."/>
        </authorList>
    </citation>
    <scope>NUCLEOTIDE SEQUENCE</scope>
    <source>
        <strain evidence="8">YJ-S2-02</strain>
    </source>
</reference>
<keyword evidence="3" id="KW-1003">Cell membrane</keyword>
<keyword evidence="2" id="KW-0813">Transport</keyword>